<dbReference type="OMA" id="MEMRTHL"/>
<dbReference type="VEuPathDB" id="FungiDB:MAPG_12117"/>
<keyword evidence="4" id="KW-1185">Reference proteome</keyword>
<reference evidence="4" key="2">
    <citation type="submission" date="2010-05" db="EMBL/GenBank/DDBJ databases">
        <title>The genome sequence of Magnaporthe poae strain ATCC 64411.</title>
        <authorList>
            <person name="Ma L.-J."/>
            <person name="Dead R."/>
            <person name="Young S."/>
            <person name="Zeng Q."/>
            <person name="Koehrsen M."/>
            <person name="Alvarado L."/>
            <person name="Berlin A."/>
            <person name="Chapman S.B."/>
            <person name="Chen Z."/>
            <person name="Freedman E."/>
            <person name="Gellesch M."/>
            <person name="Goldberg J."/>
            <person name="Griggs A."/>
            <person name="Gujja S."/>
            <person name="Heilman E.R."/>
            <person name="Heiman D."/>
            <person name="Hepburn T."/>
            <person name="Howarth C."/>
            <person name="Jen D."/>
            <person name="Larson L."/>
            <person name="Mehta T."/>
            <person name="Neiman D."/>
            <person name="Pearson M."/>
            <person name="Roberts A."/>
            <person name="Saif S."/>
            <person name="Shea T."/>
            <person name="Shenoy N."/>
            <person name="Sisk P."/>
            <person name="Stolte C."/>
            <person name="Sykes S."/>
            <person name="Walk T."/>
            <person name="White J."/>
            <person name="Yandava C."/>
            <person name="Haas B."/>
            <person name="Nusbaum C."/>
            <person name="Birren B."/>
        </authorList>
    </citation>
    <scope>NUCLEOTIDE SEQUENCE [LARGE SCALE GENOMIC DNA]</scope>
    <source>
        <strain evidence="4">ATCC 64411 / 73-15</strain>
    </source>
</reference>
<protein>
    <submittedName>
        <fullName evidence="2 3">Uncharacterized protein</fullName>
    </submittedName>
</protein>
<dbReference type="EnsemblFungi" id="MAPG_12117T0">
    <property type="protein sequence ID" value="MAPG_12117T0"/>
    <property type="gene ID" value="MAPG_12117"/>
</dbReference>
<dbReference type="EMBL" id="GL877140">
    <property type="protein sequence ID" value="KLU93181.1"/>
    <property type="molecule type" value="Genomic_DNA"/>
</dbReference>
<reference evidence="2" key="3">
    <citation type="submission" date="2011-03" db="EMBL/GenBank/DDBJ databases">
        <title>Annotation of Magnaporthe poae ATCC 64411.</title>
        <authorList>
            <person name="Ma L.-J."/>
            <person name="Dead R."/>
            <person name="Young S.K."/>
            <person name="Zeng Q."/>
            <person name="Gargeya S."/>
            <person name="Fitzgerald M."/>
            <person name="Haas B."/>
            <person name="Abouelleil A."/>
            <person name="Alvarado L."/>
            <person name="Arachchi H.M."/>
            <person name="Berlin A."/>
            <person name="Brown A."/>
            <person name="Chapman S.B."/>
            <person name="Chen Z."/>
            <person name="Dunbar C."/>
            <person name="Freedman E."/>
            <person name="Gearin G."/>
            <person name="Gellesch M."/>
            <person name="Goldberg J."/>
            <person name="Griggs A."/>
            <person name="Gujja S."/>
            <person name="Heiman D."/>
            <person name="Howarth C."/>
            <person name="Larson L."/>
            <person name="Lui A."/>
            <person name="MacDonald P.J.P."/>
            <person name="Mehta T."/>
            <person name="Montmayeur A."/>
            <person name="Murphy C."/>
            <person name="Neiman D."/>
            <person name="Pearson M."/>
            <person name="Priest M."/>
            <person name="Roberts A."/>
            <person name="Saif S."/>
            <person name="Shea T."/>
            <person name="Shenoy N."/>
            <person name="Sisk P."/>
            <person name="Stolte C."/>
            <person name="Sykes S."/>
            <person name="Yandava C."/>
            <person name="Wortman J."/>
            <person name="Nusbaum C."/>
            <person name="Birren B."/>
        </authorList>
    </citation>
    <scope>NUCLEOTIDE SEQUENCE</scope>
    <source>
        <strain evidence="2">ATCC 64411</strain>
    </source>
</reference>
<evidence type="ECO:0000256" key="1">
    <source>
        <dbReference type="SAM" id="MobiDB-lite"/>
    </source>
</evidence>
<reference evidence="3" key="4">
    <citation type="journal article" date="2015" name="G3 (Bethesda)">
        <title>Genome sequences of three phytopathogenic species of the Magnaporthaceae family of fungi.</title>
        <authorList>
            <person name="Okagaki L.H."/>
            <person name="Nunes C.C."/>
            <person name="Sailsbery J."/>
            <person name="Clay B."/>
            <person name="Brown D."/>
            <person name="John T."/>
            <person name="Oh Y."/>
            <person name="Young N."/>
            <person name="Fitzgerald M."/>
            <person name="Haas B.J."/>
            <person name="Zeng Q."/>
            <person name="Young S."/>
            <person name="Adiconis X."/>
            <person name="Fan L."/>
            <person name="Levin J.Z."/>
            <person name="Mitchell T.K."/>
            <person name="Okubara P.A."/>
            <person name="Farman M.L."/>
            <person name="Kohn L.M."/>
            <person name="Birren B."/>
            <person name="Ma L.-J."/>
            <person name="Dean R.A."/>
        </authorList>
    </citation>
    <scope>NUCLEOTIDE SEQUENCE</scope>
    <source>
        <strain evidence="3">ATCC 64411 / 73-15</strain>
    </source>
</reference>
<reference evidence="2" key="1">
    <citation type="submission" date="2010-05" db="EMBL/GenBank/DDBJ databases">
        <title>The Genome Sequence of Magnaporthe poae strain ATCC 64411.</title>
        <authorList>
            <consortium name="The Broad Institute Genome Sequencing Platform"/>
            <consortium name="Broad Institute Genome Sequencing Center for Infectious Disease"/>
            <person name="Ma L.-J."/>
            <person name="Dead R."/>
            <person name="Young S."/>
            <person name="Zeng Q."/>
            <person name="Koehrsen M."/>
            <person name="Alvarado L."/>
            <person name="Berlin A."/>
            <person name="Chapman S.B."/>
            <person name="Chen Z."/>
            <person name="Freedman E."/>
            <person name="Gellesch M."/>
            <person name="Goldberg J."/>
            <person name="Griggs A."/>
            <person name="Gujja S."/>
            <person name="Heilman E.R."/>
            <person name="Heiman D."/>
            <person name="Hepburn T."/>
            <person name="Howarth C."/>
            <person name="Jen D."/>
            <person name="Larson L."/>
            <person name="Mehta T."/>
            <person name="Neiman D."/>
            <person name="Pearson M."/>
            <person name="Roberts A."/>
            <person name="Saif S."/>
            <person name="Shea T."/>
            <person name="Shenoy N."/>
            <person name="Sisk P."/>
            <person name="Stolte C."/>
            <person name="Sykes S."/>
            <person name="Walk T."/>
            <person name="White J."/>
            <person name="Yandava C."/>
            <person name="Haas B."/>
            <person name="Nusbaum C."/>
            <person name="Birren B."/>
        </authorList>
    </citation>
    <scope>NUCLEOTIDE SEQUENCE</scope>
    <source>
        <strain evidence="2">ATCC 64411</strain>
    </source>
</reference>
<organism evidence="3 4">
    <name type="scientific">Magnaporthiopsis poae (strain ATCC 64411 / 73-15)</name>
    <name type="common">Kentucky bluegrass fungus</name>
    <name type="synonym">Magnaporthe poae</name>
    <dbReference type="NCBI Taxonomy" id="644358"/>
    <lineage>
        <taxon>Eukaryota</taxon>
        <taxon>Fungi</taxon>
        <taxon>Dikarya</taxon>
        <taxon>Ascomycota</taxon>
        <taxon>Pezizomycotina</taxon>
        <taxon>Sordariomycetes</taxon>
        <taxon>Sordariomycetidae</taxon>
        <taxon>Magnaporthales</taxon>
        <taxon>Magnaporthaceae</taxon>
        <taxon>Magnaporthiopsis</taxon>
    </lineage>
</organism>
<feature type="region of interest" description="Disordered" evidence="1">
    <location>
        <begin position="62"/>
        <end position="91"/>
    </location>
</feature>
<dbReference type="OrthoDB" id="5196006at2759"/>
<dbReference type="eggNOG" id="ENOG502RN3M">
    <property type="taxonomic scope" value="Eukaryota"/>
</dbReference>
<evidence type="ECO:0000313" key="4">
    <source>
        <dbReference type="Proteomes" id="UP000011715"/>
    </source>
</evidence>
<accession>A0A0C4EGV7</accession>
<dbReference type="AlphaFoldDB" id="A0A0C4EGV7"/>
<name>A0A0C4EGV7_MAGP6</name>
<feature type="compositionally biased region" description="Low complexity" evidence="1">
    <location>
        <begin position="74"/>
        <end position="84"/>
    </location>
</feature>
<proteinExistence type="predicted"/>
<dbReference type="EMBL" id="ADBL01003076">
    <property type="status" value="NOT_ANNOTATED_CDS"/>
    <property type="molecule type" value="Genomic_DNA"/>
</dbReference>
<reference evidence="3" key="5">
    <citation type="submission" date="2015-06" db="UniProtKB">
        <authorList>
            <consortium name="EnsemblFungi"/>
        </authorList>
    </citation>
    <scope>IDENTIFICATION</scope>
    <source>
        <strain evidence="3">ATCC 64411</strain>
    </source>
</reference>
<evidence type="ECO:0000313" key="2">
    <source>
        <dbReference type="EMBL" id="KLU93181.1"/>
    </source>
</evidence>
<gene>
    <name evidence="2" type="ORF">MAPG_12117</name>
</gene>
<dbReference type="Proteomes" id="UP000011715">
    <property type="component" value="Unassembled WGS sequence"/>
</dbReference>
<sequence>MDNPTMDPALQEALCDKDWVHNPAPWGISFFRPDGTGWLDLSMEMRTHLRADFAWRLLGASSATEEEDGPPSSTAAETTATTTTHQNDERTKTTIASTRQFEIELTLLRTGPFSTPQADHLDRALVERAFRPRTMTARLCKGRFPRQHPFLGIVQVYGLRLELEPAVFPELQDWTEEYRKMATAGKFHEWKLFYGEALEDFEVEEPLDQEI</sequence>
<evidence type="ECO:0000313" key="3">
    <source>
        <dbReference type="EnsemblFungi" id="MAPG_12117T0"/>
    </source>
</evidence>